<dbReference type="RefSeq" id="WP_145084549.1">
    <property type="nucleotide sequence ID" value="NZ_CP036298.1"/>
</dbReference>
<accession>A0A518GFE1</accession>
<dbReference type="KEGG" id="ahel:Q31a_57090"/>
<dbReference type="Proteomes" id="UP000318017">
    <property type="component" value="Chromosome"/>
</dbReference>
<sequence>MSTVRRRFLQASGVALFLPVLEACQRSTNSNSQVAGSHVAPEPQTAIEEMPVVAQEAEADAPVVPEPEPGGMRMVAINVGLGLHAPHFIPNRSGRNYDLPRYLRLLESHRDHFTVISGASHPEVDGGHYSSKSFLTAAPHPLSAGFRNSISLDQLAASKLGGTTRFASLALTETGPGLSWSSSGVEVPTESRPSQIFRQLFLAGNAREQQRQLQKLEVGQSVLDALGEQRRGLTPLVSGRDRQKLDQYFNSVREAEQQLVKAQAWTHRPKPVVDQEPPRDIPSATQIVERMDLMYDMMHLALESNSTRFLTYFINGFNQVPDINGVTIDYHNLSHHGKDPEKLAQLTVVEEQVVGALGRFLNKLAQTQEQGQGLLEKTMVLFGSNLGNANNHDSRNMPILLAGGGFQHGQHLSFDQPTDYPLPNLYVSMLQQLGLEIDSFASSTGTLSELA</sequence>
<evidence type="ECO:0000313" key="1">
    <source>
        <dbReference type="EMBL" id="QDV27321.1"/>
    </source>
</evidence>
<dbReference type="Pfam" id="PF07586">
    <property type="entry name" value="HXXSHH"/>
    <property type="match status" value="1"/>
</dbReference>
<dbReference type="InterPro" id="IPR011447">
    <property type="entry name" value="DUF1552"/>
</dbReference>
<proteinExistence type="predicted"/>
<dbReference type="EMBL" id="CP036298">
    <property type="protein sequence ID" value="QDV27321.1"/>
    <property type="molecule type" value="Genomic_DNA"/>
</dbReference>
<dbReference type="AlphaFoldDB" id="A0A518GFE1"/>
<name>A0A518GFE1_9BACT</name>
<evidence type="ECO:0000313" key="2">
    <source>
        <dbReference type="Proteomes" id="UP000318017"/>
    </source>
</evidence>
<gene>
    <name evidence="1" type="ORF">Q31a_57090</name>
</gene>
<dbReference type="OrthoDB" id="9146593at2"/>
<reference evidence="1 2" key="1">
    <citation type="submission" date="2019-02" db="EMBL/GenBank/DDBJ databases">
        <title>Deep-cultivation of Planctomycetes and their phenomic and genomic characterization uncovers novel biology.</title>
        <authorList>
            <person name="Wiegand S."/>
            <person name="Jogler M."/>
            <person name="Boedeker C."/>
            <person name="Pinto D."/>
            <person name="Vollmers J."/>
            <person name="Rivas-Marin E."/>
            <person name="Kohn T."/>
            <person name="Peeters S.H."/>
            <person name="Heuer A."/>
            <person name="Rast P."/>
            <person name="Oberbeckmann S."/>
            <person name="Bunk B."/>
            <person name="Jeske O."/>
            <person name="Meyerdierks A."/>
            <person name="Storesund J.E."/>
            <person name="Kallscheuer N."/>
            <person name="Luecker S."/>
            <person name="Lage O.M."/>
            <person name="Pohl T."/>
            <person name="Merkel B.J."/>
            <person name="Hornburger P."/>
            <person name="Mueller R.-W."/>
            <person name="Bruemmer F."/>
            <person name="Labrenz M."/>
            <person name="Spormann A.M."/>
            <person name="Op den Camp H."/>
            <person name="Overmann J."/>
            <person name="Amann R."/>
            <person name="Jetten M.S.M."/>
            <person name="Mascher T."/>
            <person name="Medema M.H."/>
            <person name="Devos D.P."/>
            <person name="Kaster A.-K."/>
            <person name="Ovreas L."/>
            <person name="Rohde M."/>
            <person name="Galperin M.Y."/>
            <person name="Jogler C."/>
        </authorList>
    </citation>
    <scope>NUCLEOTIDE SEQUENCE [LARGE SCALE GENOMIC DNA]</scope>
    <source>
        <strain evidence="1 2">Q31a</strain>
    </source>
</reference>
<organism evidence="1 2">
    <name type="scientific">Aureliella helgolandensis</name>
    <dbReference type="NCBI Taxonomy" id="2527968"/>
    <lineage>
        <taxon>Bacteria</taxon>
        <taxon>Pseudomonadati</taxon>
        <taxon>Planctomycetota</taxon>
        <taxon>Planctomycetia</taxon>
        <taxon>Pirellulales</taxon>
        <taxon>Pirellulaceae</taxon>
        <taxon>Aureliella</taxon>
    </lineage>
</organism>
<evidence type="ECO:0008006" key="3">
    <source>
        <dbReference type="Google" id="ProtNLM"/>
    </source>
</evidence>
<protein>
    <recommendedName>
        <fullName evidence="3">DUF1552 domain-containing protein</fullName>
    </recommendedName>
</protein>
<keyword evidence="2" id="KW-1185">Reference proteome</keyword>